<dbReference type="OrthoDB" id="424974at2759"/>
<name>A0A2I1C1J9_ASPN1</name>
<dbReference type="Proteomes" id="UP000234474">
    <property type="component" value="Unassembled WGS sequence"/>
</dbReference>
<sequence>MTSHPPSVPLPGSEEKEHSSGITSPMTFYISTIELYRILDSILSDIYRAWRGRSSPGSRRHTIKHGGLDIIIELEEKLFEYENNLPFPQLELSIRPSYQSRTKLLSIDSETSSTLDTYTFVSFSTDPS</sequence>
<dbReference type="VEuPathDB" id="FungiDB:P174DRAFT_432940"/>
<protein>
    <submittedName>
        <fullName evidence="2">Uncharacterized protein</fullName>
    </submittedName>
</protein>
<organism evidence="2 3">
    <name type="scientific">Aspergillus novofumigatus (strain IBT 16806)</name>
    <dbReference type="NCBI Taxonomy" id="1392255"/>
    <lineage>
        <taxon>Eukaryota</taxon>
        <taxon>Fungi</taxon>
        <taxon>Dikarya</taxon>
        <taxon>Ascomycota</taxon>
        <taxon>Pezizomycotina</taxon>
        <taxon>Eurotiomycetes</taxon>
        <taxon>Eurotiomycetidae</taxon>
        <taxon>Eurotiales</taxon>
        <taxon>Aspergillaceae</taxon>
        <taxon>Aspergillus</taxon>
        <taxon>Aspergillus subgen. Fumigati</taxon>
    </lineage>
</organism>
<dbReference type="GeneID" id="36533111"/>
<dbReference type="RefSeq" id="XP_024680084.1">
    <property type="nucleotide sequence ID" value="XM_024825786.1"/>
</dbReference>
<comment type="caution">
    <text evidence="2">The sequence shown here is derived from an EMBL/GenBank/DDBJ whole genome shotgun (WGS) entry which is preliminary data.</text>
</comment>
<reference evidence="3" key="1">
    <citation type="journal article" date="2018" name="Proc. Natl. Acad. Sci. U.S.A.">
        <title>Linking secondary metabolites to gene clusters through genome sequencing of six diverse Aspergillus species.</title>
        <authorList>
            <person name="Kaerboelling I."/>
            <person name="Vesth T.C."/>
            <person name="Frisvad J.C."/>
            <person name="Nybo J.L."/>
            <person name="Theobald S."/>
            <person name="Kuo A."/>
            <person name="Bowyer P."/>
            <person name="Matsuda Y."/>
            <person name="Mondo S."/>
            <person name="Lyhne E.K."/>
            <person name="Kogle M.E."/>
            <person name="Clum A."/>
            <person name="Lipzen A."/>
            <person name="Salamov A."/>
            <person name="Ngan C.Y."/>
            <person name="Daum C."/>
            <person name="Chiniquy J."/>
            <person name="Barry K."/>
            <person name="LaButti K."/>
            <person name="Haridas S."/>
            <person name="Simmons B.A."/>
            <person name="Magnuson J.K."/>
            <person name="Mortensen U.H."/>
            <person name="Larsen T.O."/>
            <person name="Grigoriev I.V."/>
            <person name="Baker S.E."/>
            <person name="Andersen M.R."/>
        </authorList>
    </citation>
    <scope>NUCLEOTIDE SEQUENCE [LARGE SCALE GENOMIC DNA]</scope>
    <source>
        <strain evidence="3">IBT 16806</strain>
    </source>
</reference>
<evidence type="ECO:0000313" key="2">
    <source>
        <dbReference type="EMBL" id="PKX91489.1"/>
    </source>
</evidence>
<feature type="region of interest" description="Disordered" evidence="1">
    <location>
        <begin position="1"/>
        <end position="21"/>
    </location>
</feature>
<dbReference type="STRING" id="1392255.A0A2I1C1J9"/>
<dbReference type="EMBL" id="MSZS01000006">
    <property type="protein sequence ID" value="PKX91489.1"/>
    <property type="molecule type" value="Genomic_DNA"/>
</dbReference>
<evidence type="ECO:0000313" key="3">
    <source>
        <dbReference type="Proteomes" id="UP000234474"/>
    </source>
</evidence>
<evidence type="ECO:0000256" key="1">
    <source>
        <dbReference type="SAM" id="MobiDB-lite"/>
    </source>
</evidence>
<keyword evidence="3" id="KW-1185">Reference proteome</keyword>
<proteinExistence type="predicted"/>
<dbReference type="AlphaFoldDB" id="A0A2I1C1J9"/>
<gene>
    <name evidence="2" type="ORF">P174DRAFT_432940</name>
</gene>
<accession>A0A2I1C1J9</accession>